<feature type="domain" description="Major facilitator superfamily (MFS) profile" evidence="2">
    <location>
        <begin position="1"/>
        <end position="105"/>
    </location>
</feature>
<dbReference type="AlphaFoldDB" id="X1NB72"/>
<comment type="caution">
    <text evidence="3">The sequence shown here is derived from an EMBL/GenBank/DDBJ whole genome shotgun (WGS) entry which is preliminary data.</text>
</comment>
<feature type="transmembrane region" description="Helical" evidence="1">
    <location>
        <begin position="85"/>
        <end position="103"/>
    </location>
</feature>
<proteinExistence type="predicted"/>
<keyword evidence="1" id="KW-1133">Transmembrane helix</keyword>
<gene>
    <name evidence="3" type="ORF">S06H3_16293</name>
</gene>
<keyword evidence="1" id="KW-0812">Transmembrane</keyword>
<reference evidence="3" key="1">
    <citation type="journal article" date="2014" name="Front. Microbiol.">
        <title>High frequency of phylogenetically diverse reductive dehalogenase-homologous genes in deep subseafloor sedimentary metagenomes.</title>
        <authorList>
            <person name="Kawai M."/>
            <person name="Futagami T."/>
            <person name="Toyoda A."/>
            <person name="Takaki Y."/>
            <person name="Nishi S."/>
            <person name="Hori S."/>
            <person name="Arai W."/>
            <person name="Tsubouchi T."/>
            <person name="Morono Y."/>
            <person name="Uchiyama I."/>
            <person name="Ito T."/>
            <person name="Fujiyama A."/>
            <person name="Inagaki F."/>
            <person name="Takami H."/>
        </authorList>
    </citation>
    <scope>NUCLEOTIDE SEQUENCE</scope>
    <source>
        <strain evidence="3">Expedition CK06-06</strain>
    </source>
</reference>
<dbReference type="Gene3D" id="1.20.1250.20">
    <property type="entry name" value="MFS general substrate transporter like domains"/>
    <property type="match status" value="1"/>
</dbReference>
<feature type="transmembrane region" description="Helical" evidence="1">
    <location>
        <begin position="6"/>
        <end position="39"/>
    </location>
</feature>
<sequence length="105" mass="11552">VIIFGFLFFFGSGLIIFIIVSIFVSIGFALLEIGGNAYLSKILEKTYPELKGSGFGLNNTLGFFFSAIGPIFICALGSIYIFLPYYVVSFIIIVSLLITLKFVKN</sequence>
<dbReference type="InterPro" id="IPR036259">
    <property type="entry name" value="MFS_trans_sf"/>
</dbReference>
<accession>X1NB72</accession>
<dbReference type="SUPFAM" id="SSF103473">
    <property type="entry name" value="MFS general substrate transporter"/>
    <property type="match status" value="1"/>
</dbReference>
<name>X1NB72_9ZZZZ</name>
<feature type="transmembrane region" description="Helical" evidence="1">
    <location>
        <begin position="60"/>
        <end position="79"/>
    </location>
</feature>
<dbReference type="GO" id="GO:0022857">
    <property type="term" value="F:transmembrane transporter activity"/>
    <property type="evidence" value="ECO:0007669"/>
    <property type="project" value="InterPro"/>
</dbReference>
<dbReference type="PROSITE" id="PS50850">
    <property type="entry name" value="MFS"/>
    <property type="match status" value="1"/>
</dbReference>
<dbReference type="EMBL" id="BARV01008051">
    <property type="protein sequence ID" value="GAI15899.1"/>
    <property type="molecule type" value="Genomic_DNA"/>
</dbReference>
<evidence type="ECO:0000313" key="3">
    <source>
        <dbReference type="EMBL" id="GAI15899.1"/>
    </source>
</evidence>
<evidence type="ECO:0000256" key="1">
    <source>
        <dbReference type="SAM" id="Phobius"/>
    </source>
</evidence>
<feature type="non-terminal residue" evidence="3">
    <location>
        <position position="1"/>
    </location>
</feature>
<dbReference type="InterPro" id="IPR020846">
    <property type="entry name" value="MFS_dom"/>
</dbReference>
<evidence type="ECO:0000259" key="2">
    <source>
        <dbReference type="PROSITE" id="PS50850"/>
    </source>
</evidence>
<protein>
    <recommendedName>
        <fullName evidence="2">Major facilitator superfamily (MFS) profile domain-containing protein</fullName>
    </recommendedName>
</protein>
<organism evidence="3">
    <name type="scientific">marine sediment metagenome</name>
    <dbReference type="NCBI Taxonomy" id="412755"/>
    <lineage>
        <taxon>unclassified sequences</taxon>
        <taxon>metagenomes</taxon>
        <taxon>ecological metagenomes</taxon>
    </lineage>
</organism>
<keyword evidence="1" id="KW-0472">Membrane</keyword>